<comment type="caution">
    <text evidence="11">The sequence shown here is derived from an EMBL/GenBank/DDBJ whole genome shotgun (WGS) entry which is preliminary data.</text>
</comment>
<dbReference type="InterPro" id="IPR011990">
    <property type="entry name" value="TPR-like_helical_dom_sf"/>
</dbReference>
<evidence type="ECO:0000256" key="6">
    <source>
        <dbReference type="PROSITE-ProRule" id="PRU00047"/>
    </source>
</evidence>
<keyword evidence="2" id="KW-0479">Metal-binding</keyword>
<feature type="compositionally biased region" description="Low complexity" evidence="8">
    <location>
        <begin position="1318"/>
        <end position="1328"/>
    </location>
</feature>
<dbReference type="GO" id="GO:0008270">
    <property type="term" value="F:zinc ion binding"/>
    <property type="evidence" value="ECO:0007669"/>
    <property type="project" value="UniProtKB-KW"/>
</dbReference>
<dbReference type="PANTHER" id="PTHR47941">
    <property type="entry name" value="PENTATRICOPEPTIDE REPEAT-CONTAINING PROTEIN 3, MITOCHONDRIAL"/>
    <property type="match status" value="1"/>
</dbReference>
<feature type="repeat" description="PPR" evidence="7">
    <location>
        <begin position="274"/>
        <end position="308"/>
    </location>
</feature>
<dbReference type="PROSITE" id="PS51375">
    <property type="entry name" value="PPR"/>
    <property type="match status" value="12"/>
</dbReference>
<organism evidence="11 12">
    <name type="scientific">Prunus dulcis</name>
    <name type="common">Almond</name>
    <name type="synonym">Amygdalus dulcis</name>
    <dbReference type="NCBI Taxonomy" id="3755"/>
    <lineage>
        <taxon>Eukaryota</taxon>
        <taxon>Viridiplantae</taxon>
        <taxon>Streptophyta</taxon>
        <taxon>Embryophyta</taxon>
        <taxon>Tracheophyta</taxon>
        <taxon>Spermatophyta</taxon>
        <taxon>Magnoliopsida</taxon>
        <taxon>eudicotyledons</taxon>
        <taxon>Gunneridae</taxon>
        <taxon>Pentapetalae</taxon>
        <taxon>rosids</taxon>
        <taxon>fabids</taxon>
        <taxon>Rosales</taxon>
        <taxon>Rosaceae</taxon>
        <taxon>Amygdaloideae</taxon>
        <taxon>Amygdaleae</taxon>
        <taxon>Prunus</taxon>
    </lineage>
</organism>
<dbReference type="PROSITE" id="PS50966">
    <property type="entry name" value="ZF_SWIM"/>
    <property type="match status" value="1"/>
</dbReference>
<evidence type="ECO:0000256" key="8">
    <source>
        <dbReference type="SAM" id="MobiDB-lite"/>
    </source>
</evidence>
<feature type="repeat" description="PPR" evidence="7">
    <location>
        <begin position="484"/>
        <end position="518"/>
    </location>
</feature>
<feature type="repeat" description="PPR" evidence="7">
    <location>
        <begin position="589"/>
        <end position="623"/>
    </location>
</feature>
<dbReference type="InterPro" id="IPR002885">
    <property type="entry name" value="PPR_rpt"/>
</dbReference>
<keyword evidence="12" id="KW-1185">Reference proteome</keyword>
<dbReference type="SMART" id="SM00575">
    <property type="entry name" value="ZnF_PMZ"/>
    <property type="match status" value="1"/>
</dbReference>
<keyword evidence="5" id="KW-0862">Zinc</keyword>
<feature type="domain" description="CCHC-type" evidence="9">
    <location>
        <begin position="1169"/>
        <end position="1184"/>
    </location>
</feature>
<evidence type="ECO:0000256" key="3">
    <source>
        <dbReference type="ARBA" id="ARBA00022737"/>
    </source>
</evidence>
<feature type="compositionally biased region" description="Low complexity" evidence="8">
    <location>
        <begin position="1335"/>
        <end position="1350"/>
    </location>
</feature>
<feature type="region of interest" description="Disordered" evidence="8">
    <location>
        <begin position="1133"/>
        <end position="1153"/>
    </location>
</feature>
<feature type="repeat" description="PPR" evidence="7">
    <location>
        <begin position="414"/>
        <end position="448"/>
    </location>
</feature>
<evidence type="ECO:0000313" key="12">
    <source>
        <dbReference type="Proteomes" id="UP001054821"/>
    </source>
</evidence>
<dbReference type="InterPro" id="IPR001878">
    <property type="entry name" value="Znf_CCHC"/>
</dbReference>
<name>A0AAD4ZMJ0_PRUDU</name>
<dbReference type="Proteomes" id="UP001054821">
    <property type="component" value="Chromosome 1"/>
</dbReference>
<evidence type="ECO:0000259" key="9">
    <source>
        <dbReference type="PROSITE" id="PS50158"/>
    </source>
</evidence>
<feature type="compositionally biased region" description="Basic residues" evidence="8">
    <location>
        <begin position="1358"/>
        <end position="1372"/>
    </location>
</feature>
<feature type="compositionally biased region" description="Low complexity" evidence="8">
    <location>
        <begin position="1212"/>
        <end position="1240"/>
    </location>
</feature>
<dbReference type="Pfam" id="PF13041">
    <property type="entry name" value="PPR_2"/>
    <property type="match status" value="5"/>
</dbReference>
<evidence type="ECO:0000259" key="10">
    <source>
        <dbReference type="PROSITE" id="PS50966"/>
    </source>
</evidence>
<evidence type="ECO:0000313" key="11">
    <source>
        <dbReference type="EMBL" id="KAI5350834.1"/>
    </source>
</evidence>
<evidence type="ECO:0000256" key="4">
    <source>
        <dbReference type="ARBA" id="ARBA00022771"/>
    </source>
</evidence>
<dbReference type="InterPro" id="IPR006564">
    <property type="entry name" value="Znf_PMZ"/>
</dbReference>
<feature type="compositionally biased region" description="Basic residues" evidence="8">
    <location>
        <begin position="1192"/>
        <end position="1210"/>
    </location>
</feature>
<dbReference type="Gene3D" id="1.25.40.10">
    <property type="entry name" value="Tetratricopeptide repeat domain"/>
    <property type="match status" value="5"/>
</dbReference>
<gene>
    <name evidence="11" type="ORF">L3X38_003725</name>
</gene>
<feature type="repeat" description="PPR" evidence="7">
    <location>
        <begin position="624"/>
        <end position="658"/>
    </location>
</feature>
<evidence type="ECO:0008006" key="13">
    <source>
        <dbReference type="Google" id="ProtNLM"/>
    </source>
</evidence>
<feature type="repeat" description="PPR" evidence="7">
    <location>
        <begin position="554"/>
        <end position="588"/>
    </location>
</feature>
<proteinExistence type="inferred from homology"/>
<feature type="repeat" description="PPR" evidence="7">
    <location>
        <begin position="519"/>
        <end position="553"/>
    </location>
</feature>
<dbReference type="GO" id="GO:0003676">
    <property type="term" value="F:nucleic acid binding"/>
    <property type="evidence" value="ECO:0007669"/>
    <property type="project" value="InterPro"/>
</dbReference>
<sequence>MLCLPTRFSPVMSFCTVHAVSSSHHRICKRFPIFLKLSSSSSSLSALKAMDFIDETTNNDSSYHELHLSMQGHASSGNFAKALDFLNSMRNVPGKPTVYDFNALLYSYLKSQSVLLEYVVQVYHGMERFGPTPNSSTFNVLLNGMLSLGHLKDAFVIAEKMVGGGFLPSFTSLSKVLKKMLQVGDLVNSIGVFKLMLKLEYFPTEPSLSLLISKLSEARMIQEVWFVCYALISKGHFFGAYVYNPILWALCKSGQSYNALELYYWMKRKGIVHNACSYTALIYGFGREGLWRDLLGCLNEMESDGCKPSVITYTIIIKFLCGEGRIAGALEFLTKMEREGCEPDMTTYNVILHELCLQDRMDEVVHLLDMIENKGFSPNSYTYAALGGGLLKTGKIGIACELLLGVITRGCYVDVAVYNIYFHCLCHENRSKEALYLLKKMMEEGLMPSNVSFNTILKGFCRENNISKALKLLDCFKWDENGPDVISFNTILSVACKQKKHSMIQRVLSRLKNGGVQPNAVSLNCLIQYFCKVENFSDCLKLLDYMTCNGSSPTIVTFNVLLGSLCKNGLVGIAQQVFKHLRNTGFFPDTTSYNILIYAFIREGNKVMVNQLVNDMYSQGLKPDLFTYGSLISGLCKEGKASVALKLRDEMVENGLAPSIVIYNTLLEAMFQREIQHNLQKRRGHGLLSILQPKFSGVLGVAAGIRDRSRYAKACFPEQITVEKTVLEQAIADMSFRENMFCLARDIATPLEGKIPRAEVAEMLSLARLVSRSTDPAVHSRSKDLFIRSLQSVGLYIESLKELLKNLIFMGRFGSAEPSNLSVFWQLVHTATRVVEGTPQTLGKGQISTTSMAFSVLAPLCVYTGIENGNGWVFITDKQKGLGNALHALMPNAEHRHCVRHLHNNFKLAGHTGAAFKQRLWAAARATTIPVFEAEMEQMLGQSQAAYKWLQERPAAHWSRSHFSTVPKCDILLNNLCECFNAAILEARDKPIVTLLERIRTYLMLRMARLRETVWPHEVGPRIFGIVEKNSIESGHCIALYAGGGKYQVNSMLGAMFVVDLERHTCTCRKWDLSGIPCPHALASIAKSEHRPLDFVHALYKRPAYDRAYEGYISPMPSQAYWRKTGHVPIKPPVYRIQPGRPKLSRNREADEVPKGATKLKRYGIVITCRNCGQEGHNFAGCPQLRQGQPRGRARCGRRGRGAVRGRGARGKGAATANGDVDTTSVNASGTTASGTTTVRGVKRGRGVVSEQQQTQARPKFNVKRGAQAPYVIRKTNVFADSQAGQSSQAPSGPAPRSQAPSGPAPSKQAPSQSVPHSQGPSQPAPRSQAPPQPAQSSQAHQGSSSQPQPMVTSPKGPRLKSPAKRIRPWRI</sequence>
<feature type="repeat" description="PPR" evidence="7">
    <location>
        <begin position="239"/>
        <end position="273"/>
    </location>
</feature>
<feature type="domain" description="SWIM-type" evidence="10">
    <location>
        <begin position="1057"/>
        <end position="1089"/>
    </location>
</feature>
<dbReference type="PROSITE" id="PS50158">
    <property type="entry name" value="ZF_CCHC"/>
    <property type="match status" value="1"/>
</dbReference>
<dbReference type="EMBL" id="JAJFAZ020000001">
    <property type="protein sequence ID" value="KAI5350834.1"/>
    <property type="molecule type" value="Genomic_DNA"/>
</dbReference>
<dbReference type="Pfam" id="PF01535">
    <property type="entry name" value="PPR"/>
    <property type="match status" value="1"/>
</dbReference>
<feature type="region of interest" description="Disordered" evidence="8">
    <location>
        <begin position="1281"/>
        <end position="1372"/>
    </location>
</feature>
<dbReference type="NCBIfam" id="TIGR00756">
    <property type="entry name" value="PPR"/>
    <property type="match status" value="9"/>
</dbReference>
<feature type="repeat" description="PPR" evidence="7">
    <location>
        <begin position="344"/>
        <end position="378"/>
    </location>
</feature>
<evidence type="ECO:0000256" key="2">
    <source>
        <dbReference type="ARBA" id="ARBA00022723"/>
    </source>
</evidence>
<feature type="repeat" description="PPR" evidence="7">
    <location>
        <begin position="134"/>
        <end position="168"/>
    </location>
</feature>
<feature type="compositionally biased region" description="Low complexity" evidence="8">
    <location>
        <begin position="1282"/>
        <end position="1307"/>
    </location>
</feature>
<feature type="region of interest" description="Disordered" evidence="8">
    <location>
        <begin position="1186"/>
        <end position="1268"/>
    </location>
</feature>
<keyword evidence="3" id="KW-0677">Repeat</keyword>
<reference evidence="11 12" key="1">
    <citation type="journal article" date="2022" name="G3 (Bethesda)">
        <title>Whole-genome sequence and methylome profiling of the almond [Prunus dulcis (Mill.) D.A. Webb] cultivar 'Nonpareil'.</title>
        <authorList>
            <person name="D'Amico-Willman K.M."/>
            <person name="Ouma W.Z."/>
            <person name="Meulia T."/>
            <person name="Sideli G.M."/>
            <person name="Gradziel T.M."/>
            <person name="Fresnedo-Ramirez J."/>
        </authorList>
    </citation>
    <scope>NUCLEOTIDE SEQUENCE [LARGE SCALE GENOMIC DNA]</scope>
    <source>
        <strain evidence="11">Clone GOH B32 T37-40</strain>
    </source>
</reference>
<comment type="similarity">
    <text evidence="1">Belongs to the PPR family. P subfamily.</text>
</comment>
<protein>
    <recommendedName>
        <fullName evidence="13">CCHC-type domain-containing protein</fullName>
    </recommendedName>
</protein>
<dbReference type="InterPro" id="IPR007527">
    <property type="entry name" value="Znf_SWIM"/>
</dbReference>
<feature type="repeat" description="PPR" evidence="7">
    <location>
        <begin position="309"/>
        <end position="343"/>
    </location>
</feature>
<evidence type="ECO:0000256" key="1">
    <source>
        <dbReference type="ARBA" id="ARBA00007626"/>
    </source>
</evidence>
<evidence type="ECO:0000256" key="5">
    <source>
        <dbReference type="ARBA" id="ARBA00022833"/>
    </source>
</evidence>
<evidence type="ECO:0000256" key="7">
    <source>
        <dbReference type="PROSITE-ProRule" id="PRU00708"/>
    </source>
</evidence>
<keyword evidence="4 6" id="KW-0863">Zinc-finger</keyword>
<feature type="repeat" description="PPR" evidence="7">
    <location>
        <begin position="449"/>
        <end position="483"/>
    </location>
</feature>
<dbReference type="Pfam" id="PF04434">
    <property type="entry name" value="SWIM"/>
    <property type="match status" value="1"/>
</dbReference>
<accession>A0AAD4ZMJ0</accession>